<dbReference type="InterPro" id="IPR028948">
    <property type="entry name" value="Ntox28"/>
</dbReference>
<feature type="compositionally biased region" description="Low complexity" evidence="5">
    <location>
        <begin position="1964"/>
        <end position="1979"/>
    </location>
</feature>
<dbReference type="InterPro" id="IPR006530">
    <property type="entry name" value="YD"/>
</dbReference>
<keyword evidence="8" id="KW-1185">Reference proteome</keyword>
<evidence type="ECO:0000313" key="8">
    <source>
        <dbReference type="Proteomes" id="UP001596305"/>
    </source>
</evidence>
<name>A0ABW1XDR0_9CELL</name>
<dbReference type="InterPro" id="IPR003587">
    <property type="entry name" value="Hint_dom_N"/>
</dbReference>
<dbReference type="InterPro" id="IPR056823">
    <property type="entry name" value="TEN-like_YD-shell"/>
</dbReference>
<proteinExistence type="predicted"/>
<comment type="caution">
    <text evidence="7">The sequence shown here is derived from an EMBL/GenBank/DDBJ whole genome shotgun (WGS) entry which is preliminary data.</text>
</comment>
<keyword evidence="4" id="KW-0843">Virulence</keyword>
<dbReference type="PANTHER" id="PTHR32305">
    <property type="match status" value="1"/>
</dbReference>
<dbReference type="InterPro" id="IPR036844">
    <property type="entry name" value="Hint_dom_sf"/>
</dbReference>
<dbReference type="SUPFAM" id="SSF51294">
    <property type="entry name" value="Hedgehog/intein (Hint) domain"/>
    <property type="match status" value="1"/>
</dbReference>
<dbReference type="RefSeq" id="WP_204808522.1">
    <property type="nucleotide sequence ID" value="NZ_BAAAIY010000001.1"/>
</dbReference>
<comment type="subcellular location">
    <subcellularLocation>
        <location evidence="1">Secreted</location>
    </subcellularLocation>
</comment>
<feature type="region of interest" description="Disordered" evidence="5">
    <location>
        <begin position="208"/>
        <end position="227"/>
    </location>
</feature>
<feature type="compositionally biased region" description="Polar residues" evidence="5">
    <location>
        <begin position="217"/>
        <end position="227"/>
    </location>
</feature>
<dbReference type="CDD" id="cd00081">
    <property type="entry name" value="Hint"/>
    <property type="match status" value="1"/>
</dbReference>
<feature type="region of interest" description="Disordered" evidence="5">
    <location>
        <begin position="844"/>
        <end position="863"/>
    </location>
</feature>
<dbReference type="Gene3D" id="2.180.10.10">
    <property type="entry name" value="RHS repeat-associated core"/>
    <property type="match status" value="2"/>
</dbReference>
<dbReference type="NCBIfam" id="TIGR01643">
    <property type="entry name" value="YD_repeat_2x"/>
    <property type="match status" value="3"/>
</dbReference>
<dbReference type="PROSITE" id="PS50818">
    <property type="entry name" value="INTEIN_C_TER"/>
    <property type="match status" value="1"/>
</dbReference>
<dbReference type="InterPro" id="IPR003284">
    <property type="entry name" value="Sal_SpvB"/>
</dbReference>
<evidence type="ECO:0000256" key="5">
    <source>
        <dbReference type="SAM" id="MobiDB-lite"/>
    </source>
</evidence>
<dbReference type="InterPro" id="IPR050708">
    <property type="entry name" value="T6SS_VgrG/RHS"/>
</dbReference>
<dbReference type="SMART" id="SM00306">
    <property type="entry name" value="HintN"/>
    <property type="match status" value="1"/>
</dbReference>
<sequence length="2230" mass="235909">MTPAVSMSRAFSNARFRASVGAAVGTTLLAGLLVVAPSASAQDDLLEREGWTQEERIAHGLSLYPEIDPEKPVSVTEGTSRPAATAQSIAASAAAGTTWPQGGAVDLSLPPEGGEASGSAGGLPVSVVPLVEDGAVVDSEVSVEVFDQRVAAATGVDGVVLEVATAAAEPTSPVELTVDYSGFAGKYGGDWASRLRLVGLPDCALSTPDQPECQESVPLTSTNDVESSTVTARVEPAAFGAMALTAGAAGGAGNWSATPLSASASWQAGGPSGNFSWSYPMRVVPSPGGLAPELALSYSSGGLDGRVVSTNNQSSWVGDGWDLWSGYVERKYTSCSEDAQGNANNLSRKTGDLCWKSDNATLVFNGMSTELVKDVATGTWKPESDDGSRVERLTGAWNGDNDTEYWKVTTPDGTQYFFGRDKRSATDPLALGSAWTVPVYGNHPGEPCYQATFEASSCTQGWKWNLDYVVDPFGNSLTYTYGKETNSYGRNLNTAVSSYDRGGYLKSVEYGTRAGAETGAQAPMRVDFTVAERCLPTGGVTCAESELTAANASKWPDVPFDLICSSTTTCPTQSSPSFFTRKRLTSVTTKVLNGASYREVDSWTLGHQLPDPGDGSDPVLWLSSIEHKGLAGGTITLPKVTFIGQQMANRVDTLGDHGPPMNRLRVIAVNSESGGTISVNYSPIDCTSSNLPASPETNTRRCFPVFWTPEGLPDPIMEYFHKYLVTSVVSDGRDSQSQATETRYSYVGAPAWHYDDSELTPPKQRTWAQFRGYGTVDVITGASTTTQLKTRYRYFRGMDGDRAAPAGGVRSVAVDGITDHDRFSGMTREETTYNGAEVVSTSLSTPWRSPATATGADGTKSYFTGESVSETRTTAPNVPGGVQTTRTVTTYDDTYGSPVQVEDLGDVSTAADDKCTRLEYARNTTANILSTVKRSESVAVACGVTPSRPGDVVNDERMLYDGAAYGVAPTKGRVTATQQVKSFSGATPEYLTTMTSTFDALGRAITQTDALGRTTSMAYTPAGAGPVTKVVTTTPDPDGAGALTPLVTSMDLDPAWGVPVKSVDPNGKVTTATYDAFGRLTNVWMPDRPQATKSPSITYEYQVRSDGPNTVTTKTLTSAETYLTSVALYDGLLRASQTQAPSADKDSPGRIVTDQVYDTRGLVIRSNNPWFTEGSPGTTRVVPTTAVPARTVMEYDGAGRATAQIVQVAEQEKWRTTTTYGGDRVTVVPPAGGTPQTTISDARGNLVELRQYTSGSVTGPFQTTTYTYDKSGQLATTKDAAGNTWSNTYDLLGRVISASDPDKGTTSTTYDDAGQVVTTTDARGVVLASKYDFLGRPTETREGSLTGTLRSSWSYDTLAKGQLTSTTRFDKGNAYVMAVTAYDALNRPLGQSLKLPTSEGALAGTYTSSLTYTADGQVKTVSLPAVGNLPEETVGTIFDGQSLPSRVVSGNGGVYAASTKYSPYGEVLVQDLGDVYSTIQHNTYEHGTRRPTTAKVEREGIANLDLDVSYGYDAAGNITSISNKPVGSTSDTQCFTYDGLRRLTEAWTPASDDCATPRTAAALGGAAPYWTSYTFDPVGNRTSTTQHTTAGDRTSAYTYPAAGAARPHAVTQVTTTGTTTSTNTYGYDQSGNTTTRAIAGQPVQELAWDAEGKLDTVTEAGVVTDDYLYTPEGDRLLRRQDGATTIYLPGGQELTLTQGGDLKAIRYYSLAGQTVAVRTGVGAAGVDTLVADHHGTAEMTVNNATQQVTRRYHDPYGNARGASPTSWVDDKGFLGKPVDSTGLTSVGARYYDSQLGRFISVDPIMDLTDPQQWSAYAYADNNPVTYSDPTGLLSWKGAGKWLKNTVKSGSKFIKKYQGEIVGAVVGVVVTSGCLAVTAGAGSLGCMALGGAAGGAATNLWKSKVQKTQKFSLMGLARDTVMGGALGYLGGAGGRLLAPALGKASTSIRAAVSRTFAAKKPAPRPSSASSAAKPAGTAKASPKDSPEPTSCPVAGARSFSGGTNVLMGDRSIKPIKNVKPGDKVLAADPKTGRQEVKIVTRTWVHQDTLVTFTVGGKALTTTEDHPFWNATDKQWQDAQYFDFGDNILTADGFQIPTAGIQAGSSIVDSAYNLTVDDLHTYYVLVATTPVLVHNCGPTKTDRIAEHLTSRDLDAAKRELGGEVVARKADGTPWDHVGEVRDAQQGLLKRLHQVKVQMSKAGVDDPSFPSLQDELSQASKLLDLSEQYVPRH</sequence>
<evidence type="ECO:0000256" key="2">
    <source>
        <dbReference type="ARBA" id="ARBA00022525"/>
    </source>
</evidence>
<feature type="region of interest" description="Disordered" evidence="5">
    <location>
        <begin position="68"/>
        <end position="92"/>
    </location>
</feature>
<dbReference type="Proteomes" id="UP001596305">
    <property type="component" value="Unassembled WGS sequence"/>
</dbReference>
<protein>
    <submittedName>
        <fullName evidence="7">Polymorphic toxin type 28 domain-containing protein</fullName>
    </submittedName>
</protein>
<feature type="region of interest" description="Disordered" evidence="5">
    <location>
        <begin position="1955"/>
        <end position="1995"/>
    </location>
</feature>
<evidence type="ECO:0000259" key="6">
    <source>
        <dbReference type="SMART" id="SM00306"/>
    </source>
</evidence>
<dbReference type="Pfam" id="PF03534">
    <property type="entry name" value="SpvB"/>
    <property type="match status" value="1"/>
</dbReference>
<evidence type="ECO:0000256" key="3">
    <source>
        <dbReference type="ARBA" id="ARBA00022737"/>
    </source>
</evidence>
<dbReference type="Pfam" id="PF15605">
    <property type="entry name" value="Ntox28"/>
    <property type="match status" value="1"/>
</dbReference>
<dbReference type="Pfam" id="PF25023">
    <property type="entry name" value="TEN_YD-shell"/>
    <property type="match status" value="2"/>
</dbReference>
<reference evidence="8" key="1">
    <citation type="journal article" date="2019" name="Int. J. Syst. Evol. Microbiol.">
        <title>The Global Catalogue of Microorganisms (GCM) 10K type strain sequencing project: providing services to taxonomists for standard genome sequencing and annotation.</title>
        <authorList>
            <consortium name="The Broad Institute Genomics Platform"/>
            <consortium name="The Broad Institute Genome Sequencing Center for Infectious Disease"/>
            <person name="Wu L."/>
            <person name="Ma J."/>
        </authorList>
    </citation>
    <scope>NUCLEOTIDE SEQUENCE [LARGE SCALE GENOMIC DNA]</scope>
    <source>
        <strain evidence="8">CCUG 47105</strain>
    </source>
</reference>
<dbReference type="EMBL" id="JBHSTM010000008">
    <property type="protein sequence ID" value="MFC6425947.1"/>
    <property type="molecule type" value="Genomic_DNA"/>
</dbReference>
<gene>
    <name evidence="7" type="ORF">ACFP71_13990</name>
</gene>
<dbReference type="Pfam" id="PF07591">
    <property type="entry name" value="PT-HINT"/>
    <property type="match status" value="1"/>
</dbReference>
<feature type="domain" description="Hint" evidence="6">
    <location>
        <begin position="1995"/>
        <end position="2090"/>
    </location>
</feature>
<evidence type="ECO:0000256" key="1">
    <source>
        <dbReference type="ARBA" id="ARBA00004613"/>
    </source>
</evidence>
<dbReference type="NCBIfam" id="TIGR01443">
    <property type="entry name" value="intein_Cterm"/>
    <property type="match status" value="1"/>
</dbReference>
<dbReference type="PANTHER" id="PTHR32305:SF17">
    <property type="entry name" value="TRNA NUCLEASE WAPA"/>
    <property type="match status" value="1"/>
</dbReference>
<dbReference type="NCBIfam" id="TIGR03696">
    <property type="entry name" value="Rhs_assc_core"/>
    <property type="match status" value="1"/>
</dbReference>
<dbReference type="Gene3D" id="2.170.16.10">
    <property type="entry name" value="Hedgehog/Intein (Hint) domain"/>
    <property type="match status" value="1"/>
</dbReference>
<keyword evidence="3" id="KW-0677">Repeat</keyword>
<accession>A0ABW1XDR0</accession>
<feature type="compositionally biased region" description="Low complexity" evidence="5">
    <location>
        <begin position="83"/>
        <end position="92"/>
    </location>
</feature>
<keyword evidence="2" id="KW-0964">Secreted</keyword>
<organism evidence="7 8">
    <name type="scientific">Oerskovia paurometabola</name>
    <dbReference type="NCBI Taxonomy" id="162170"/>
    <lineage>
        <taxon>Bacteria</taxon>
        <taxon>Bacillati</taxon>
        <taxon>Actinomycetota</taxon>
        <taxon>Actinomycetes</taxon>
        <taxon>Micrococcales</taxon>
        <taxon>Cellulomonadaceae</taxon>
        <taxon>Oerskovia</taxon>
    </lineage>
</organism>
<evidence type="ECO:0000313" key="7">
    <source>
        <dbReference type="EMBL" id="MFC6425947.1"/>
    </source>
</evidence>
<dbReference type="InterPro" id="IPR030934">
    <property type="entry name" value="Intein_C"/>
</dbReference>
<dbReference type="InterPro" id="IPR022385">
    <property type="entry name" value="Rhs_assc_core"/>
</dbReference>
<evidence type="ECO:0000256" key="4">
    <source>
        <dbReference type="ARBA" id="ARBA00023026"/>
    </source>
</evidence>